<sequence length="46" mass="5113">MQTDNQTQELTQKEQQELAGGNWLYDAAKAVAEAVLDMISYKGPQV</sequence>
<evidence type="ECO:0008006" key="3">
    <source>
        <dbReference type="Google" id="ProtNLM"/>
    </source>
</evidence>
<reference evidence="2" key="1">
    <citation type="journal article" date="2019" name="Int. J. Syst. Evol. Microbiol.">
        <title>The Global Catalogue of Microorganisms (GCM) 10K type strain sequencing project: providing services to taxonomists for standard genome sequencing and annotation.</title>
        <authorList>
            <consortium name="The Broad Institute Genomics Platform"/>
            <consortium name="The Broad Institute Genome Sequencing Center for Infectious Disease"/>
            <person name="Wu L."/>
            <person name="Ma J."/>
        </authorList>
    </citation>
    <scope>NUCLEOTIDE SEQUENCE [LARGE SCALE GENOMIC DNA]</scope>
    <source>
        <strain evidence="2">KCTC 52490</strain>
    </source>
</reference>
<name>A0ABW6AJN9_9BACT</name>
<comment type="caution">
    <text evidence="1">The sequence shown here is derived from an EMBL/GenBank/DDBJ whole genome shotgun (WGS) entry which is preliminary data.</text>
</comment>
<gene>
    <name evidence="1" type="ORF">ACFS25_13625</name>
</gene>
<dbReference type="Proteomes" id="UP001597512">
    <property type="component" value="Unassembled WGS sequence"/>
</dbReference>
<keyword evidence="2" id="KW-1185">Reference proteome</keyword>
<protein>
    <recommendedName>
        <fullName evidence="3">Class IIb bacteriocin, lactobin A/cerein 7B family</fullName>
    </recommendedName>
</protein>
<dbReference type="RefSeq" id="WP_381501581.1">
    <property type="nucleotide sequence ID" value="NZ_JBHUOM010000007.1"/>
</dbReference>
<dbReference type="EMBL" id="JBHUOM010000007">
    <property type="protein sequence ID" value="MFD2934829.1"/>
    <property type="molecule type" value="Genomic_DNA"/>
</dbReference>
<organism evidence="1 2">
    <name type="scientific">Spirosoma flavum</name>
    <dbReference type="NCBI Taxonomy" id="2048557"/>
    <lineage>
        <taxon>Bacteria</taxon>
        <taxon>Pseudomonadati</taxon>
        <taxon>Bacteroidota</taxon>
        <taxon>Cytophagia</taxon>
        <taxon>Cytophagales</taxon>
        <taxon>Cytophagaceae</taxon>
        <taxon>Spirosoma</taxon>
    </lineage>
</organism>
<evidence type="ECO:0000313" key="1">
    <source>
        <dbReference type="EMBL" id="MFD2934829.1"/>
    </source>
</evidence>
<evidence type="ECO:0000313" key="2">
    <source>
        <dbReference type="Proteomes" id="UP001597512"/>
    </source>
</evidence>
<proteinExistence type="predicted"/>
<accession>A0ABW6AJN9</accession>